<feature type="domain" description="Plastocyanin-like" evidence="5">
    <location>
        <begin position="366"/>
        <end position="515"/>
    </location>
</feature>
<dbReference type="PANTHER" id="PTHR11709">
    <property type="entry name" value="MULTI-COPPER OXIDASE"/>
    <property type="match status" value="1"/>
</dbReference>
<evidence type="ECO:0000256" key="2">
    <source>
        <dbReference type="ARBA" id="ARBA00023008"/>
    </source>
</evidence>
<feature type="chain" id="PRO_5040802136" evidence="3">
    <location>
        <begin position="20"/>
        <end position="563"/>
    </location>
</feature>
<feature type="domain" description="Plastocyanin-like" evidence="4">
    <location>
        <begin position="151"/>
        <end position="276"/>
    </location>
</feature>
<keyword evidence="3" id="KW-0732">Signal</keyword>
<dbReference type="InterPro" id="IPR008972">
    <property type="entry name" value="Cupredoxin"/>
</dbReference>
<evidence type="ECO:0000259" key="4">
    <source>
        <dbReference type="Pfam" id="PF00394"/>
    </source>
</evidence>
<dbReference type="Proteomes" id="UP001151518">
    <property type="component" value="Unassembled WGS sequence"/>
</dbReference>
<dbReference type="InterPro" id="IPR045087">
    <property type="entry name" value="Cu-oxidase_fam"/>
</dbReference>
<comment type="similarity">
    <text evidence="1">Belongs to the multicopper oxidase family.</text>
</comment>
<evidence type="ECO:0000256" key="3">
    <source>
        <dbReference type="SAM" id="SignalP"/>
    </source>
</evidence>
<dbReference type="Pfam" id="PF00394">
    <property type="entry name" value="Cu-oxidase"/>
    <property type="match status" value="1"/>
</dbReference>
<name>A0A9W8GA92_9FUNG</name>
<dbReference type="Pfam" id="PF07731">
    <property type="entry name" value="Cu-oxidase_2"/>
    <property type="match status" value="1"/>
</dbReference>
<evidence type="ECO:0000313" key="8">
    <source>
        <dbReference type="Proteomes" id="UP001151518"/>
    </source>
</evidence>
<evidence type="ECO:0000259" key="6">
    <source>
        <dbReference type="Pfam" id="PF07732"/>
    </source>
</evidence>
<dbReference type="Gene3D" id="2.60.40.420">
    <property type="entry name" value="Cupredoxins - blue copper proteins"/>
    <property type="match status" value="3"/>
</dbReference>
<feature type="domain" description="Plastocyanin-like" evidence="6">
    <location>
        <begin position="33"/>
        <end position="145"/>
    </location>
</feature>
<evidence type="ECO:0000313" key="7">
    <source>
        <dbReference type="EMBL" id="KAJ2679298.1"/>
    </source>
</evidence>
<dbReference type="GO" id="GO:0016491">
    <property type="term" value="F:oxidoreductase activity"/>
    <property type="evidence" value="ECO:0007669"/>
    <property type="project" value="InterPro"/>
</dbReference>
<comment type="caution">
    <text evidence="7">The sequence shown here is derived from an EMBL/GenBank/DDBJ whole genome shotgun (WGS) entry which is preliminary data.</text>
</comment>
<dbReference type="CDD" id="cd04205">
    <property type="entry name" value="CuRO_2_LCC_like"/>
    <property type="match status" value="1"/>
</dbReference>
<dbReference type="InterPro" id="IPR011706">
    <property type="entry name" value="Cu-oxidase_C"/>
</dbReference>
<dbReference type="SUPFAM" id="SSF49503">
    <property type="entry name" value="Cupredoxins"/>
    <property type="match status" value="3"/>
</dbReference>
<organism evidence="7 8">
    <name type="scientific">Coemansia spiralis</name>
    <dbReference type="NCBI Taxonomy" id="417178"/>
    <lineage>
        <taxon>Eukaryota</taxon>
        <taxon>Fungi</taxon>
        <taxon>Fungi incertae sedis</taxon>
        <taxon>Zoopagomycota</taxon>
        <taxon>Kickxellomycotina</taxon>
        <taxon>Kickxellomycetes</taxon>
        <taxon>Kickxellales</taxon>
        <taxon>Kickxellaceae</taxon>
        <taxon>Coemansia</taxon>
    </lineage>
</organism>
<dbReference type="AlphaFoldDB" id="A0A9W8GA92"/>
<dbReference type="InterPro" id="IPR011707">
    <property type="entry name" value="Cu-oxidase-like_N"/>
</dbReference>
<reference evidence="7" key="1">
    <citation type="submission" date="2022-07" db="EMBL/GenBank/DDBJ databases">
        <title>Phylogenomic reconstructions and comparative analyses of Kickxellomycotina fungi.</title>
        <authorList>
            <person name="Reynolds N.K."/>
            <person name="Stajich J.E."/>
            <person name="Barry K."/>
            <person name="Grigoriev I.V."/>
            <person name="Crous P."/>
            <person name="Smith M.E."/>
        </authorList>
    </citation>
    <scope>NUCLEOTIDE SEQUENCE</scope>
    <source>
        <strain evidence="7">NRRL 3115</strain>
    </source>
</reference>
<dbReference type="GO" id="GO:0005507">
    <property type="term" value="F:copper ion binding"/>
    <property type="evidence" value="ECO:0007669"/>
    <property type="project" value="InterPro"/>
</dbReference>
<keyword evidence="2" id="KW-0186">Copper</keyword>
<accession>A0A9W8GA92</accession>
<protein>
    <submittedName>
        <fullName evidence="7">Ferroxidase fet3</fullName>
    </submittedName>
</protein>
<proteinExistence type="inferred from homology"/>
<dbReference type="PANTHER" id="PTHR11709:SF361">
    <property type="entry name" value="IRON TRANSPORT MULTICOPPER OXIDASE FET3"/>
    <property type="match status" value="1"/>
</dbReference>
<dbReference type="EMBL" id="JANBTW010000013">
    <property type="protein sequence ID" value="KAJ2679298.1"/>
    <property type="molecule type" value="Genomic_DNA"/>
</dbReference>
<evidence type="ECO:0000259" key="5">
    <source>
        <dbReference type="Pfam" id="PF07731"/>
    </source>
</evidence>
<feature type="signal peptide" evidence="3">
    <location>
        <begin position="1"/>
        <end position="19"/>
    </location>
</feature>
<sequence>MVARKLLFLLHLFVQLAFARSTVRVNWDIGYVFVNRDNTKVRRAIGVNGKLPIPPIHLAKHDTLILTVKNSLNVHTSIHAHGLFQNGTNYLDGPDQVTQCGLPSNHTFTYTYKNISQSGTYWLHAHSLHQNADGARTPLVISDPEDVKYPEYVLWFEDWYPVEFAVRMEQTMDPNQPFPPPVTYPNMLLNGHNPQENRTVLKFEVGKTYRIRLINMSTTEWFKFNIPGYKLQVIETDGAPTTLTAVDGVDMGPGQRYSVLVTAQDRLTSTFTVALHASFIPLDSLKNPLVYNGTIEHTGGSVSSNYSKASEPAPIDTNNLVWTDDIYINGRNVNLLPVDRQIKLTLNGSLFTDHITRDIINNITYTLPKVPTLYSALSLGDLATNTSLYGPQTHSIVLNHLENIELLVYNPNTIPHPMHLHGHKFQVVEYGPIPPWMMQEAIAASLRFAEHKLPPKLVHPAVVTNLQPNERDTVVLPSLEYVKIRFCADSPGVWLFHCHLDVHHAMGNALTLIEAPLLLQKQTVLPKEMLEMCRLQGIRATGNAVGNPGFDLSGLPPAPTMVP</sequence>
<dbReference type="Pfam" id="PF07732">
    <property type="entry name" value="Cu-oxidase_3"/>
    <property type="match status" value="1"/>
</dbReference>
<gene>
    <name evidence="7" type="primary">FET3_3</name>
    <name evidence="7" type="ORF">GGI25_001654</name>
</gene>
<evidence type="ECO:0000256" key="1">
    <source>
        <dbReference type="ARBA" id="ARBA00010609"/>
    </source>
</evidence>
<dbReference type="InterPro" id="IPR001117">
    <property type="entry name" value="Cu-oxidase_2nd"/>
</dbReference>
<dbReference type="OrthoDB" id="2121828at2759"/>